<feature type="domain" description="GmrSD restriction endonucleases N-terminal" evidence="1">
    <location>
        <begin position="41"/>
        <end position="215"/>
    </location>
</feature>
<dbReference type="Pfam" id="PF03235">
    <property type="entry name" value="GmrSD_N"/>
    <property type="match status" value="1"/>
</dbReference>
<gene>
    <name evidence="2" type="ORF">POL25_27605</name>
</gene>
<dbReference type="PANTHER" id="PTHR37292">
    <property type="entry name" value="VNG6097C"/>
    <property type="match status" value="1"/>
</dbReference>
<protein>
    <submittedName>
        <fullName evidence="2">DUF262 domain-containing protein</fullName>
    </submittedName>
</protein>
<dbReference type="EMBL" id="JAQNDL010000003">
    <property type="protein sequence ID" value="MDC0720702.1"/>
    <property type="molecule type" value="Genomic_DNA"/>
</dbReference>
<evidence type="ECO:0000313" key="2">
    <source>
        <dbReference type="EMBL" id="MDC0720702.1"/>
    </source>
</evidence>
<keyword evidence="3" id="KW-1185">Reference proteome</keyword>
<evidence type="ECO:0000259" key="1">
    <source>
        <dbReference type="Pfam" id="PF03235"/>
    </source>
</evidence>
<accession>A0ABT5E4A7</accession>
<dbReference type="InterPro" id="IPR004919">
    <property type="entry name" value="GmrSD_N"/>
</dbReference>
<proteinExistence type="predicted"/>
<dbReference type="RefSeq" id="WP_272089211.1">
    <property type="nucleotide sequence ID" value="NZ_JAQNDL010000003.1"/>
</dbReference>
<reference evidence="2 3" key="1">
    <citation type="submission" date="2022-11" db="EMBL/GenBank/DDBJ databases">
        <title>Minimal conservation of predation-associated metabolite biosynthetic gene clusters underscores biosynthetic potential of Myxococcota including descriptions for ten novel species: Archangium lansinium sp. nov., Myxococcus landrumus sp. nov., Nannocystis bai.</title>
        <authorList>
            <person name="Ahearne A."/>
            <person name="Stevens C."/>
            <person name="Dowd S."/>
        </authorList>
    </citation>
    <scope>NUCLEOTIDE SEQUENCE [LARGE SCALE GENOMIC DNA]</scope>
    <source>
        <strain evidence="2 3">BB15-2</strain>
    </source>
</reference>
<sequence length="511" mass="56077">MSPAEATPSSALPARPEAQSLRVDALVHDILSGRVRIPEVPSSWEPSDVLALLDSMDRGYPIGILLLWQRPAPPKRLVYGSVTLDVPACADALWVVDGQQRLLALLRVFAGAGRPTESYAVSYDLERATFERTHGDFDPHALPLTEVLDPARLNAWLSARSVSSRHRQAALHLGERLREYTIPAYVLGTPDETVVYDLYRRVNAPHRRLAHEAVFAALHRRGTSGPQTLREVAEGLADLDFGPLEEHVLKGMFFEPSHSLNAIEGVIRATVQFLREDAGIPHVSLVPVPSSLSVLSRVLARFPAAHPRTRELLSRWLWRDALAGARHGDPSRQPELRAIETEDEYSAVGSLLRCAAPHPAADIFQDGVFDPGSPASRVHLLALLDLGPRHLADGTPVTPARPADACAYQPLIRPIVPNLPEGAHELDNLILHPSGLDGLVSLIIACESRELLATHAIPLPARDALQAGHLAQFLQLRHADIHTQLRRFIDRRAQWHEADTPPVEALRLGGD</sequence>
<dbReference type="PANTHER" id="PTHR37292:SF2">
    <property type="entry name" value="DUF262 DOMAIN-CONTAINING PROTEIN"/>
    <property type="match status" value="1"/>
</dbReference>
<evidence type="ECO:0000313" key="3">
    <source>
        <dbReference type="Proteomes" id="UP001221686"/>
    </source>
</evidence>
<name>A0ABT5E4A7_9BACT</name>
<organism evidence="2 3">
    <name type="scientific">Nannocystis bainbridge</name>
    <dbReference type="NCBI Taxonomy" id="2995303"/>
    <lineage>
        <taxon>Bacteria</taxon>
        <taxon>Pseudomonadati</taxon>
        <taxon>Myxococcota</taxon>
        <taxon>Polyangia</taxon>
        <taxon>Nannocystales</taxon>
        <taxon>Nannocystaceae</taxon>
        <taxon>Nannocystis</taxon>
    </lineage>
</organism>
<comment type="caution">
    <text evidence="2">The sequence shown here is derived from an EMBL/GenBank/DDBJ whole genome shotgun (WGS) entry which is preliminary data.</text>
</comment>
<dbReference type="Proteomes" id="UP001221686">
    <property type="component" value="Unassembled WGS sequence"/>
</dbReference>